<reference evidence="2 3" key="1">
    <citation type="journal article" date="2015" name="Nature">
        <title>rRNA introns, odd ribosomes, and small enigmatic genomes across a large radiation of phyla.</title>
        <authorList>
            <person name="Brown C.T."/>
            <person name="Hug L.A."/>
            <person name="Thomas B.C."/>
            <person name="Sharon I."/>
            <person name="Castelle C.J."/>
            <person name="Singh A."/>
            <person name="Wilkins M.J."/>
            <person name="Williams K.H."/>
            <person name="Banfield J.F."/>
        </authorList>
    </citation>
    <scope>NUCLEOTIDE SEQUENCE [LARGE SCALE GENOMIC DNA]</scope>
</reference>
<evidence type="ECO:0000313" key="3">
    <source>
        <dbReference type="Proteomes" id="UP000033848"/>
    </source>
</evidence>
<sequence>MLGRKTKSKSSGTNPFLRFIRGVFSVVVLTALVLGITLGAKELYAVDSARFGKISSSLLAKMHINVDEEQIGEVAGKFAERISQTNLGSGVSSSRLDSEVDKNVYAGKDAVAEIAIISDIHDDAENLTVALEKIQERGIEDVFILGDITGYGDVPSLTKIKGILEGSGVEYFALPGDHDMAQSSDTDNFTSVFGNEYGETDIAGYNFVYFNNAANYTIIEPGAISWIETQLPDADFFLVSQPLHTEELAPPFNRIFMGSTNGEVTDLTLADKQDAVKSQGEMLLSLVRDTVGVKALIAGDHHKSSSLVDPKRPSLMHYTVGAITSSLNEYPQKALQSSRFSVLSSFGYCSRLNKSPVL</sequence>
<dbReference type="AlphaFoldDB" id="A0A0G1D751"/>
<dbReference type="EMBL" id="LCED01000010">
    <property type="protein sequence ID" value="KKS66656.1"/>
    <property type="molecule type" value="Genomic_DNA"/>
</dbReference>
<proteinExistence type="predicted"/>
<dbReference type="Proteomes" id="UP000033848">
    <property type="component" value="Unassembled WGS sequence"/>
</dbReference>
<evidence type="ECO:0000259" key="1">
    <source>
        <dbReference type="Pfam" id="PF00149"/>
    </source>
</evidence>
<comment type="caution">
    <text evidence="2">The sequence shown here is derived from an EMBL/GenBank/DDBJ whole genome shotgun (WGS) entry which is preliminary data.</text>
</comment>
<gene>
    <name evidence="2" type="ORF">UV35_C0010G0004</name>
</gene>
<feature type="domain" description="Calcineurin-like phosphoesterase" evidence="1">
    <location>
        <begin position="114"/>
        <end position="236"/>
    </location>
</feature>
<dbReference type="SUPFAM" id="SSF56300">
    <property type="entry name" value="Metallo-dependent phosphatases"/>
    <property type="match status" value="1"/>
</dbReference>
<dbReference type="Gene3D" id="3.60.21.10">
    <property type="match status" value="1"/>
</dbReference>
<dbReference type="Pfam" id="PF00149">
    <property type="entry name" value="Metallophos"/>
    <property type="match status" value="1"/>
</dbReference>
<accession>A0A0G1D751</accession>
<name>A0A0G1D751_UNCKA</name>
<dbReference type="InterPro" id="IPR004843">
    <property type="entry name" value="Calcineurin-like_PHP"/>
</dbReference>
<organism evidence="2 3">
    <name type="scientific">candidate division WWE3 bacterium GW2011_GWB1_42_6</name>
    <dbReference type="NCBI Taxonomy" id="1619115"/>
    <lineage>
        <taxon>Bacteria</taxon>
        <taxon>Katanobacteria</taxon>
    </lineage>
</organism>
<dbReference type="InterPro" id="IPR029052">
    <property type="entry name" value="Metallo-depent_PP-like"/>
</dbReference>
<dbReference type="GO" id="GO:0016787">
    <property type="term" value="F:hydrolase activity"/>
    <property type="evidence" value="ECO:0007669"/>
    <property type="project" value="InterPro"/>
</dbReference>
<dbReference type="CDD" id="cd00838">
    <property type="entry name" value="MPP_superfamily"/>
    <property type="match status" value="1"/>
</dbReference>
<evidence type="ECO:0000313" key="2">
    <source>
        <dbReference type="EMBL" id="KKS66656.1"/>
    </source>
</evidence>
<protein>
    <submittedName>
        <fullName evidence="2">Metallophosphoesterase</fullName>
    </submittedName>
</protein>